<feature type="transmembrane region" description="Helical" evidence="6">
    <location>
        <begin position="20"/>
        <end position="38"/>
    </location>
</feature>
<dbReference type="PANTHER" id="PTHR30482">
    <property type="entry name" value="HIGH-AFFINITY BRANCHED-CHAIN AMINO ACID TRANSPORT SYSTEM PERMEASE"/>
    <property type="match status" value="1"/>
</dbReference>
<sequence>MSVAATLSMSRGRLASRTGAAWMIFALLAVTPAVVTLAGDPYLTLTFSRILIFAIAAISLDLVMGYGGLVTLGHAANIGFGAYAVAVLSRHGITDLGLQMLGAIVLAGGFAAVTGAIALRTRAVYFIMITLAFGQMAYFFFVSLSAYGGDDGVALSGRSTIFGSALLESDVVFYYVALALLGLVYLFSLRLVSSRFGRVLTGTREDRLRMQAIGFRPFGYQLLGFAIASCIAAIAGVLLANQTEFVSPAYMSWHRSGELLVMVVLGGMGTLLGGVAGAIVVLLLEEGLSTFSSHWLLGLGVVLLAVVLFSPSGLAGLAQRLVGRGEREGRP</sequence>
<dbReference type="GO" id="GO:0015658">
    <property type="term" value="F:branched-chain amino acid transmembrane transporter activity"/>
    <property type="evidence" value="ECO:0007669"/>
    <property type="project" value="InterPro"/>
</dbReference>
<dbReference type="Pfam" id="PF02653">
    <property type="entry name" value="BPD_transp_2"/>
    <property type="match status" value="1"/>
</dbReference>
<evidence type="ECO:0000256" key="1">
    <source>
        <dbReference type="ARBA" id="ARBA00004651"/>
    </source>
</evidence>
<evidence type="ECO:0000256" key="2">
    <source>
        <dbReference type="ARBA" id="ARBA00022475"/>
    </source>
</evidence>
<dbReference type="Proteomes" id="UP001320898">
    <property type="component" value="Unassembled WGS sequence"/>
</dbReference>
<keyword evidence="5 6" id="KW-0472">Membrane</keyword>
<proteinExistence type="predicted"/>
<evidence type="ECO:0000256" key="6">
    <source>
        <dbReference type="SAM" id="Phobius"/>
    </source>
</evidence>
<protein>
    <submittedName>
        <fullName evidence="7">Branched-chain amino acid ABC transporter permease</fullName>
    </submittedName>
</protein>
<name>A0AAW5QZI2_9HYPH</name>
<dbReference type="GO" id="GO:0005886">
    <property type="term" value="C:plasma membrane"/>
    <property type="evidence" value="ECO:0007669"/>
    <property type="project" value="UniProtKB-SubCell"/>
</dbReference>
<feature type="transmembrane region" description="Helical" evidence="6">
    <location>
        <begin position="96"/>
        <end position="117"/>
    </location>
</feature>
<comment type="caution">
    <text evidence="7">The sequence shown here is derived from an EMBL/GenBank/DDBJ whole genome shotgun (WGS) entry which is preliminary data.</text>
</comment>
<feature type="transmembrane region" description="Helical" evidence="6">
    <location>
        <begin position="296"/>
        <end position="318"/>
    </location>
</feature>
<feature type="transmembrane region" description="Helical" evidence="6">
    <location>
        <begin position="259"/>
        <end position="284"/>
    </location>
</feature>
<keyword evidence="2" id="KW-1003">Cell membrane</keyword>
<dbReference type="InterPro" id="IPR001851">
    <property type="entry name" value="ABC_transp_permease"/>
</dbReference>
<evidence type="ECO:0000256" key="4">
    <source>
        <dbReference type="ARBA" id="ARBA00022989"/>
    </source>
</evidence>
<evidence type="ECO:0000313" key="7">
    <source>
        <dbReference type="EMBL" id="MCT8971836.1"/>
    </source>
</evidence>
<dbReference type="RefSeq" id="WP_261615404.1">
    <property type="nucleotide sequence ID" value="NZ_JALIDZ010000003.1"/>
</dbReference>
<dbReference type="InterPro" id="IPR043428">
    <property type="entry name" value="LivM-like"/>
</dbReference>
<keyword evidence="3 6" id="KW-0812">Transmembrane</keyword>
<reference evidence="7 8" key="1">
    <citation type="submission" date="2022-04" db="EMBL/GenBank/DDBJ databases">
        <authorList>
            <person name="Ye Y.-Q."/>
            <person name="Du Z.-J."/>
        </authorList>
    </citation>
    <scope>NUCLEOTIDE SEQUENCE [LARGE SCALE GENOMIC DNA]</scope>
    <source>
        <strain evidence="7 8">A6E488</strain>
    </source>
</reference>
<evidence type="ECO:0000313" key="8">
    <source>
        <dbReference type="Proteomes" id="UP001320898"/>
    </source>
</evidence>
<keyword evidence="8" id="KW-1185">Reference proteome</keyword>
<feature type="transmembrane region" description="Helical" evidence="6">
    <location>
        <begin position="50"/>
        <end position="76"/>
    </location>
</feature>
<dbReference type="AlphaFoldDB" id="A0AAW5QZI2"/>
<feature type="transmembrane region" description="Helical" evidence="6">
    <location>
        <begin position="124"/>
        <end position="147"/>
    </location>
</feature>
<feature type="transmembrane region" description="Helical" evidence="6">
    <location>
        <begin position="213"/>
        <end position="239"/>
    </location>
</feature>
<gene>
    <name evidence="7" type="ORF">MUB46_08235</name>
</gene>
<feature type="transmembrane region" description="Helical" evidence="6">
    <location>
        <begin position="172"/>
        <end position="192"/>
    </location>
</feature>
<dbReference type="EMBL" id="JALIDZ010000003">
    <property type="protein sequence ID" value="MCT8971836.1"/>
    <property type="molecule type" value="Genomic_DNA"/>
</dbReference>
<accession>A0AAW5QZI2</accession>
<dbReference type="CDD" id="cd06581">
    <property type="entry name" value="TM_PBP1_LivM_like"/>
    <property type="match status" value="1"/>
</dbReference>
<evidence type="ECO:0000256" key="5">
    <source>
        <dbReference type="ARBA" id="ARBA00023136"/>
    </source>
</evidence>
<dbReference type="PANTHER" id="PTHR30482:SF17">
    <property type="entry name" value="ABC TRANSPORTER ATP-BINDING PROTEIN"/>
    <property type="match status" value="1"/>
</dbReference>
<keyword evidence="4 6" id="KW-1133">Transmembrane helix</keyword>
<organism evidence="7 8">
    <name type="scientific">Microbaculum marinisediminis</name>
    <dbReference type="NCBI Taxonomy" id="2931392"/>
    <lineage>
        <taxon>Bacteria</taxon>
        <taxon>Pseudomonadati</taxon>
        <taxon>Pseudomonadota</taxon>
        <taxon>Alphaproteobacteria</taxon>
        <taxon>Hyphomicrobiales</taxon>
        <taxon>Tepidamorphaceae</taxon>
        <taxon>Microbaculum</taxon>
    </lineage>
</organism>
<evidence type="ECO:0000256" key="3">
    <source>
        <dbReference type="ARBA" id="ARBA00022692"/>
    </source>
</evidence>
<comment type="subcellular location">
    <subcellularLocation>
        <location evidence="1">Cell membrane</location>
        <topology evidence="1">Multi-pass membrane protein</topology>
    </subcellularLocation>
</comment>